<evidence type="ECO:0000313" key="2">
    <source>
        <dbReference type="EMBL" id="PYF07759.1"/>
    </source>
</evidence>
<dbReference type="RefSeq" id="WP_110806682.1">
    <property type="nucleotide sequence ID" value="NZ_QJTK01000015.1"/>
</dbReference>
<evidence type="ECO:0000259" key="1">
    <source>
        <dbReference type="Pfam" id="PF13670"/>
    </source>
</evidence>
<comment type="caution">
    <text evidence="2">The sequence shown here is derived from an EMBL/GenBank/DDBJ whole genome shotgun (WGS) entry which is preliminary data.</text>
</comment>
<dbReference type="OrthoDB" id="7365433at2"/>
<reference evidence="2 3" key="1">
    <citation type="submission" date="2018-06" db="EMBL/GenBank/DDBJ databases">
        <title>Genomic Encyclopedia of Type Strains, Phase III (KMG-III): the genomes of soil and plant-associated and newly described type strains.</title>
        <authorList>
            <person name="Whitman W."/>
        </authorList>
    </citation>
    <scope>NUCLEOTIDE SEQUENCE [LARGE SCALE GENOMIC DNA]</scope>
    <source>
        <strain evidence="2 3">JA737</strain>
    </source>
</reference>
<proteinExistence type="predicted"/>
<dbReference type="Pfam" id="PF13670">
    <property type="entry name" value="PepSY_2"/>
    <property type="match status" value="1"/>
</dbReference>
<sequence>MIKKAMVLTVLGENVCAAEDCAAPMITWQPIAAIEARAQAAGWQVEWLQVEDGCYALGAHDRMGRDLSVTLDPATLAIIETNRNDERRSRSRSQKQEE</sequence>
<gene>
    <name evidence="2" type="ORF">C8J30_1153</name>
</gene>
<dbReference type="AlphaFoldDB" id="A0A318U733"/>
<dbReference type="InterPro" id="IPR025711">
    <property type="entry name" value="PepSY"/>
</dbReference>
<organism evidence="2 3">
    <name type="scientific">Rhodobacter viridis</name>
    <dbReference type="NCBI Taxonomy" id="1054202"/>
    <lineage>
        <taxon>Bacteria</taxon>
        <taxon>Pseudomonadati</taxon>
        <taxon>Pseudomonadota</taxon>
        <taxon>Alphaproteobacteria</taxon>
        <taxon>Rhodobacterales</taxon>
        <taxon>Rhodobacter group</taxon>
        <taxon>Rhodobacter</taxon>
    </lineage>
</organism>
<feature type="domain" description="PepSY" evidence="1">
    <location>
        <begin position="5"/>
        <end position="81"/>
    </location>
</feature>
<dbReference type="Proteomes" id="UP000247727">
    <property type="component" value="Unassembled WGS sequence"/>
</dbReference>
<name>A0A318U733_9RHOB</name>
<keyword evidence="3" id="KW-1185">Reference proteome</keyword>
<dbReference type="EMBL" id="QJTK01000015">
    <property type="protein sequence ID" value="PYF07759.1"/>
    <property type="molecule type" value="Genomic_DNA"/>
</dbReference>
<accession>A0A318U733</accession>
<protein>
    <submittedName>
        <fullName evidence="2">YpeB-like protein with putative protease inhibitory function</fullName>
    </submittedName>
</protein>
<evidence type="ECO:0000313" key="3">
    <source>
        <dbReference type="Proteomes" id="UP000247727"/>
    </source>
</evidence>